<evidence type="ECO:0000259" key="3">
    <source>
        <dbReference type="Pfam" id="PF10502"/>
    </source>
</evidence>
<gene>
    <name evidence="4" type="ORF">J2S26_002063</name>
</gene>
<dbReference type="Gene3D" id="2.10.109.10">
    <property type="entry name" value="Umud Fragment, subunit A"/>
    <property type="match status" value="1"/>
</dbReference>
<dbReference type="PRINTS" id="PR00727">
    <property type="entry name" value="LEADERPTASE"/>
</dbReference>
<dbReference type="RefSeq" id="WP_003057120.1">
    <property type="nucleotide sequence ID" value="NZ_CP066073.1"/>
</dbReference>
<keyword evidence="2" id="KW-0472">Membrane</keyword>
<comment type="caution">
    <text evidence="4">The sequence shown here is derived from an EMBL/GenBank/DDBJ whole genome shotgun (WGS) entry which is preliminary data.</text>
</comment>
<reference evidence="4 5" key="1">
    <citation type="submission" date="2023-07" db="EMBL/GenBank/DDBJ databases">
        <title>Genomic Encyclopedia of Type Strains, Phase IV (KMG-IV): sequencing the most valuable type-strain genomes for metagenomic binning, comparative biology and taxonomic classification.</title>
        <authorList>
            <person name="Goeker M."/>
        </authorList>
    </citation>
    <scope>NUCLEOTIDE SEQUENCE [LARGE SCALE GENOMIC DNA]</scope>
    <source>
        <strain evidence="4 5">DSM 23147</strain>
    </source>
</reference>
<organism evidence="4 5">
    <name type="scientific">Streptococcus dysgalactiae</name>
    <dbReference type="NCBI Taxonomy" id="1334"/>
    <lineage>
        <taxon>Bacteria</taxon>
        <taxon>Bacillati</taxon>
        <taxon>Bacillota</taxon>
        <taxon>Bacilli</taxon>
        <taxon>Lactobacillales</taxon>
        <taxon>Streptococcaceae</taxon>
        <taxon>Streptococcus</taxon>
    </lineage>
</organism>
<dbReference type="Pfam" id="PF10502">
    <property type="entry name" value="Peptidase_S26"/>
    <property type="match status" value="1"/>
</dbReference>
<evidence type="ECO:0000313" key="5">
    <source>
        <dbReference type="Proteomes" id="UP001237071"/>
    </source>
</evidence>
<evidence type="ECO:0000313" key="4">
    <source>
        <dbReference type="EMBL" id="MDQ0263960.1"/>
    </source>
</evidence>
<comment type="subcellular location">
    <subcellularLocation>
        <location evidence="1">Cell membrane</location>
        <topology evidence="1">Single-pass type II membrane protein</topology>
    </subcellularLocation>
    <subcellularLocation>
        <location evidence="2">Membrane</location>
        <topology evidence="2">Single-pass type II membrane protein</topology>
    </subcellularLocation>
</comment>
<evidence type="ECO:0000256" key="2">
    <source>
        <dbReference type="RuleBase" id="RU362042"/>
    </source>
</evidence>
<keyword evidence="2" id="KW-0645">Protease</keyword>
<dbReference type="Proteomes" id="UP001237071">
    <property type="component" value="Unassembled WGS sequence"/>
</dbReference>
<proteinExistence type="inferred from homology"/>
<dbReference type="EC" id="3.4.21.89" evidence="2"/>
<comment type="similarity">
    <text evidence="2">Belongs to the peptidase S26 family.</text>
</comment>
<dbReference type="NCBIfam" id="TIGR02227">
    <property type="entry name" value="sigpep_I_bact"/>
    <property type="match status" value="1"/>
</dbReference>
<feature type="transmembrane region" description="Helical" evidence="2">
    <location>
        <begin position="24"/>
        <end position="48"/>
    </location>
</feature>
<dbReference type="SUPFAM" id="SSF51306">
    <property type="entry name" value="LexA/Signal peptidase"/>
    <property type="match status" value="1"/>
</dbReference>
<comment type="catalytic activity">
    <reaction evidence="2">
        <text>Cleavage of hydrophobic, N-terminal signal or leader sequences from secreted and periplasmic proteins.</text>
        <dbReference type="EC" id="3.4.21.89"/>
    </reaction>
</comment>
<keyword evidence="5" id="KW-1185">Reference proteome</keyword>
<keyword evidence="2" id="KW-0812">Transmembrane</keyword>
<dbReference type="InterPro" id="IPR036286">
    <property type="entry name" value="LexA/Signal_pep-like_sf"/>
</dbReference>
<feature type="domain" description="Peptidase S26" evidence="3">
    <location>
        <begin position="23"/>
        <end position="168"/>
    </location>
</feature>
<dbReference type="GO" id="GO:0009003">
    <property type="term" value="F:signal peptidase activity"/>
    <property type="evidence" value="ECO:0007669"/>
    <property type="project" value="UniProtKB-EC"/>
</dbReference>
<dbReference type="PANTHER" id="PTHR43390">
    <property type="entry name" value="SIGNAL PEPTIDASE I"/>
    <property type="match status" value="1"/>
</dbReference>
<sequence>MIKKQQEIKSKKVRPEVYQLIRQILLKSVIVGSFIYIFITFVIGFSFIKNEYMAPSLKVGDLSFYFRIFGSIKVDDVVVYQEDNFERIGRVVAQSGDTVEITDEGELLINGHTRQEKLAYPTYPHSSGITYPYVVPKDSFFVLYDYRDEQGDSRFLGAISKEKIKGIITTFIRVRGV</sequence>
<protein>
    <recommendedName>
        <fullName evidence="2">Signal peptidase I</fullName>
        <ecNumber evidence="2">3.4.21.89</ecNumber>
    </recommendedName>
</protein>
<dbReference type="InterPro" id="IPR000223">
    <property type="entry name" value="Pept_S26A_signal_pept_1"/>
</dbReference>
<dbReference type="PANTHER" id="PTHR43390:SF14">
    <property type="entry name" value="SIGNAL PEPTIDASE I"/>
    <property type="match status" value="1"/>
</dbReference>
<evidence type="ECO:0000256" key="1">
    <source>
        <dbReference type="ARBA" id="ARBA00004401"/>
    </source>
</evidence>
<name>A0ABU0AB34_STRDY</name>
<keyword evidence="2 4" id="KW-0378">Hydrolase</keyword>
<dbReference type="InterPro" id="IPR019533">
    <property type="entry name" value="Peptidase_S26"/>
</dbReference>
<dbReference type="EMBL" id="JAUSTL010000027">
    <property type="protein sequence ID" value="MDQ0263960.1"/>
    <property type="molecule type" value="Genomic_DNA"/>
</dbReference>
<accession>A0ABU0AB34</accession>
<keyword evidence="2" id="KW-1133">Transmembrane helix</keyword>